<dbReference type="OrthoDB" id="9803632at2"/>
<sequence length="292" mass="32898">MKNILSIIRPHQWIKNVFVMVPLFFGGSLLDSTDIIASLIAALAFSFIASSIYCLNDIIDVEDDRRHPVKRNRPIASGKVSVKQGYVCMAMMVALSFGLATLIGEQAMGVAAALGTYFLLNIAYCLWLKRFAIVDVCVIAFGFVLRLLVGGLATCIELSNWIVLMTFLLTLFLSLAKRRDDVVRMNETGHAPRKNTIRYNLEFINQAITITATVTLVCYIMYTVSPEVEKRIGTRYLYLTTVFVLLGILRYLQLTLVDNKSGDPTKTMLRDRMMQIVVALWLLAFLLIIYVF</sequence>
<feature type="transmembrane region" description="Helical" evidence="6">
    <location>
        <begin position="109"/>
        <end position="127"/>
    </location>
</feature>
<dbReference type="Proteomes" id="UP000032046">
    <property type="component" value="Unassembled WGS sequence"/>
</dbReference>
<keyword evidence="8" id="KW-1185">Reference proteome</keyword>
<feature type="transmembrane region" description="Helical" evidence="6">
    <location>
        <begin position="80"/>
        <end position="103"/>
    </location>
</feature>
<dbReference type="PANTHER" id="PTHR11048:SF5">
    <property type="entry name" value="DECAPRENYL-PHOSPHATE PHOSPHORIBOSYLTRANSFERASE"/>
    <property type="match status" value="1"/>
</dbReference>
<proteinExistence type="predicted"/>
<dbReference type="EMBL" id="JXQK01000088">
    <property type="protein sequence ID" value="KIP60182.1"/>
    <property type="molecule type" value="Genomic_DNA"/>
</dbReference>
<dbReference type="Gene3D" id="1.10.357.140">
    <property type="entry name" value="UbiA prenyltransferase"/>
    <property type="match status" value="1"/>
</dbReference>
<dbReference type="STRING" id="1602171.ST44_12370"/>
<dbReference type="NCBIfam" id="NF008978">
    <property type="entry name" value="PRK12324.1-4"/>
    <property type="match status" value="1"/>
</dbReference>
<feature type="transmembrane region" description="Helical" evidence="6">
    <location>
        <begin position="12"/>
        <end position="30"/>
    </location>
</feature>
<dbReference type="InterPro" id="IPR044878">
    <property type="entry name" value="UbiA_sf"/>
</dbReference>
<feature type="transmembrane region" description="Helical" evidence="6">
    <location>
        <begin position="273"/>
        <end position="291"/>
    </location>
</feature>
<organism evidence="7 8">
    <name type="scientific">Prevotella pectinovora</name>
    <dbReference type="NCBI Taxonomy" id="1602169"/>
    <lineage>
        <taxon>Bacteria</taxon>
        <taxon>Pseudomonadati</taxon>
        <taxon>Bacteroidota</taxon>
        <taxon>Bacteroidia</taxon>
        <taxon>Bacteroidales</taxon>
        <taxon>Prevotellaceae</taxon>
        <taxon>Prevotella</taxon>
    </lineage>
</organism>
<evidence type="ECO:0000256" key="4">
    <source>
        <dbReference type="ARBA" id="ARBA00022989"/>
    </source>
</evidence>
<evidence type="ECO:0000256" key="3">
    <source>
        <dbReference type="ARBA" id="ARBA00022692"/>
    </source>
</evidence>
<feature type="transmembrane region" description="Helical" evidence="6">
    <location>
        <begin position="158"/>
        <end position="176"/>
    </location>
</feature>
<reference evidence="7 8" key="1">
    <citation type="submission" date="2015-01" db="EMBL/GenBank/DDBJ databases">
        <title>Comparative genomics of non-oral Prevotella species.</title>
        <authorList>
            <person name="Accetto T."/>
            <person name="Nograsek B."/>
            <person name="Avgustin G."/>
        </authorList>
    </citation>
    <scope>NUCLEOTIDE SEQUENCE [LARGE SCALE GENOMIC DNA]</scope>
    <source>
        <strain evidence="7 8">P5-119</strain>
    </source>
</reference>
<evidence type="ECO:0000256" key="1">
    <source>
        <dbReference type="ARBA" id="ARBA00004141"/>
    </source>
</evidence>
<comment type="caution">
    <text evidence="7">The sequence shown here is derived from an EMBL/GenBank/DDBJ whole genome shotgun (WGS) entry which is preliminary data.</text>
</comment>
<dbReference type="GO" id="GO:0009247">
    <property type="term" value="P:glycolipid biosynthetic process"/>
    <property type="evidence" value="ECO:0007669"/>
    <property type="project" value="TreeGrafter"/>
</dbReference>
<feature type="transmembrane region" description="Helical" evidence="6">
    <location>
        <begin position="36"/>
        <end position="59"/>
    </location>
</feature>
<dbReference type="CDD" id="cd13963">
    <property type="entry name" value="PT_UbiA_2"/>
    <property type="match status" value="1"/>
</dbReference>
<protein>
    <submittedName>
        <fullName evidence="7">Prenyltransferase UbiA</fullName>
    </submittedName>
</protein>
<feature type="transmembrane region" description="Helical" evidence="6">
    <location>
        <begin position="236"/>
        <end position="252"/>
    </location>
</feature>
<keyword evidence="4 6" id="KW-1133">Transmembrane helix</keyword>
<gene>
    <name evidence="7" type="ORF">ST44_12370</name>
</gene>
<feature type="transmembrane region" description="Helical" evidence="6">
    <location>
        <begin position="203"/>
        <end position="224"/>
    </location>
</feature>
<dbReference type="GO" id="GO:0005886">
    <property type="term" value="C:plasma membrane"/>
    <property type="evidence" value="ECO:0007669"/>
    <property type="project" value="TreeGrafter"/>
</dbReference>
<dbReference type="InterPro" id="IPR039653">
    <property type="entry name" value="Prenyltransferase"/>
</dbReference>
<comment type="subcellular location">
    <subcellularLocation>
        <location evidence="1">Membrane</location>
        <topology evidence="1">Multi-pass membrane protein</topology>
    </subcellularLocation>
</comment>
<feature type="transmembrane region" description="Helical" evidence="6">
    <location>
        <begin position="132"/>
        <end position="152"/>
    </location>
</feature>
<dbReference type="PANTHER" id="PTHR11048">
    <property type="entry name" value="PRENYLTRANSFERASES"/>
    <property type="match status" value="1"/>
</dbReference>
<keyword evidence="2" id="KW-1003">Cell membrane</keyword>
<keyword evidence="5 6" id="KW-0472">Membrane</keyword>
<evidence type="ECO:0000313" key="8">
    <source>
        <dbReference type="Proteomes" id="UP000032046"/>
    </source>
</evidence>
<evidence type="ECO:0000256" key="5">
    <source>
        <dbReference type="ARBA" id="ARBA00023136"/>
    </source>
</evidence>
<keyword evidence="7" id="KW-0808">Transferase</keyword>
<evidence type="ECO:0000256" key="6">
    <source>
        <dbReference type="SAM" id="Phobius"/>
    </source>
</evidence>
<dbReference type="Pfam" id="PF01040">
    <property type="entry name" value="UbiA"/>
    <property type="match status" value="1"/>
</dbReference>
<dbReference type="GO" id="GO:0016765">
    <property type="term" value="F:transferase activity, transferring alkyl or aryl (other than methyl) groups"/>
    <property type="evidence" value="ECO:0007669"/>
    <property type="project" value="InterPro"/>
</dbReference>
<evidence type="ECO:0000256" key="2">
    <source>
        <dbReference type="ARBA" id="ARBA00022475"/>
    </source>
</evidence>
<evidence type="ECO:0000313" key="7">
    <source>
        <dbReference type="EMBL" id="KIP60182.1"/>
    </source>
</evidence>
<dbReference type="AlphaFoldDB" id="A0A0D0HAF5"/>
<accession>A0A0D0HAF5</accession>
<keyword evidence="3 6" id="KW-0812">Transmembrane</keyword>
<name>A0A0D0HAF5_9BACT</name>
<dbReference type="InterPro" id="IPR000537">
    <property type="entry name" value="UbiA_prenyltransferase"/>
</dbReference>